<accession>A0AA87CDD3</accession>
<gene>
    <name evidence="1" type="ORF">vir335_00048</name>
</gene>
<reference evidence="1 2" key="1">
    <citation type="journal article" date="2023" name="Nat. Microbiol.">
        <title>A compendium of viruses from methanogenic archaea reveals their diversity and adaptations to the gut environment.</title>
        <authorList>
            <person name="Medvedeva S."/>
            <person name="Borrel G."/>
            <person name="Krupovic M."/>
            <person name="Gribaldo S."/>
        </authorList>
    </citation>
    <scope>NUCLEOTIDE SEQUENCE [LARGE SCALE GENOMIC DNA]</scope>
</reference>
<dbReference type="RefSeq" id="YP_013605508.1">
    <property type="nucleotide sequence ID" value="NC_134205.1"/>
</dbReference>
<keyword evidence="2" id="KW-1185">Reference proteome</keyword>
<evidence type="ECO:0000313" key="1">
    <source>
        <dbReference type="EMBL" id="DBA35604.1"/>
    </source>
</evidence>
<organism evidence="1 2">
    <name type="scientific">Caudoviricetes sp. vir335</name>
    <dbReference type="NCBI Taxonomy" id="3068357"/>
    <lineage>
        <taxon>Viruses</taxon>
        <taxon>Duplodnaviria</taxon>
        <taxon>Heunggongvirae</taxon>
        <taxon>Uroviricota</taxon>
        <taxon>Caudoviricetes</taxon>
    </lineage>
</organism>
<proteinExistence type="predicted"/>
<dbReference type="Proteomes" id="UP001302000">
    <property type="component" value="Segment"/>
</dbReference>
<protein>
    <submittedName>
        <fullName evidence="1">Uncharacterized protein</fullName>
    </submittedName>
</protein>
<evidence type="ECO:0000313" key="2">
    <source>
        <dbReference type="Proteomes" id="UP001302000"/>
    </source>
</evidence>
<dbReference type="GeneID" id="301841400"/>
<sequence>MPRSLRRRPPSETEGLRPLQRCDRMTNEYLLTNCLHLATNGTPYLSIPKLWDMDEGDLVDVILIVRDSDEVLQIGRKTVANRGGSQCIYVPKSLYDTYDLKGKMLNISVRKVQHEAA</sequence>
<dbReference type="EMBL" id="BK063680">
    <property type="protein sequence ID" value="DBA35604.1"/>
    <property type="molecule type" value="Genomic_DNA"/>
</dbReference>
<name>A0AA87CDD3_9CAUD</name>